<keyword evidence="2 5" id="KW-0808">Transferase</keyword>
<dbReference type="CDD" id="cd03354">
    <property type="entry name" value="LbH_SAT"/>
    <property type="match status" value="1"/>
</dbReference>
<gene>
    <name evidence="5" type="ORF">SAMN02745121_04902</name>
</gene>
<dbReference type="Gene3D" id="2.160.10.10">
    <property type="entry name" value="Hexapeptide repeat proteins"/>
    <property type="match status" value="1"/>
</dbReference>
<dbReference type="GO" id="GO:0016746">
    <property type="term" value="F:acyltransferase activity"/>
    <property type="evidence" value="ECO:0007669"/>
    <property type="project" value="UniProtKB-KW"/>
</dbReference>
<dbReference type="EMBL" id="FOMX01000016">
    <property type="protein sequence ID" value="SFE62071.1"/>
    <property type="molecule type" value="Genomic_DNA"/>
</dbReference>
<keyword evidence="1" id="KW-0028">Amino-acid biosynthesis</keyword>
<keyword evidence="6" id="KW-1185">Reference proteome</keyword>
<evidence type="ECO:0000256" key="3">
    <source>
        <dbReference type="ARBA" id="ARBA00023315"/>
    </source>
</evidence>
<reference evidence="6" key="1">
    <citation type="submission" date="2016-10" db="EMBL/GenBank/DDBJ databases">
        <authorList>
            <person name="Varghese N."/>
            <person name="Submissions S."/>
        </authorList>
    </citation>
    <scope>NUCLEOTIDE SEQUENCE [LARGE SCALE GENOMIC DNA]</scope>
    <source>
        <strain evidence="6">ATCC 25963</strain>
    </source>
</reference>
<evidence type="ECO:0000313" key="6">
    <source>
        <dbReference type="Proteomes" id="UP000199400"/>
    </source>
</evidence>
<dbReference type="Gene3D" id="1.10.3130.10">
    <property type="entry name" value="serine acetyltransferase, domain 1"/>
    <property type="match status" value="1"/>
</dbReference>
<sequence>MVLAVNDHERRLASVVEGVLESYRDHGNINHIDGNNLPARSEVSELLDDVLSIVFPGYFNYEPLDDLTVRYFVGARCARILRRLEQVVSRSLAVDCTGRRPADEIAQAAHEHALDLLQAIPSIRAALAADVQAALAGDPAACSDAEIIMSYPGVTAIAGHRIAHHLYRRRVPLLPRMIAEILHSRTGIDIHPGATIGRSFFIDHGTGVVIGETSVIGNRVKLYQGVTLGALSVKSREVGRKVQRHPTIEDDVTVYAGATILGGDTVIGRGSTIGGNVWLTRSVPPGTTVVLDTPTLRFFALNGEKNGLEKNGLEKNGLEKNGLEKHALEKSGDKSGAP</sequence>
<evidence type="ECO:0000256" key="1">
    <source>
        <dbReference type="ARBA" id="ARBA00022605"/>
    </source>
</evidence>
<dbReference type="Proteomes" id="UP000199400">
    <property type="component" value="Unassembled WGS sequence"/>
</dbReference>
<dbReference type="GO" id="GO:0008652">
    <property type="term" value="P:amino acid biosynthetic process"/>
    <property type="evidence" value="ECO:0007669"/>
    <property type="project" value="UniProtKB-KW"/>
</dbReference>
<dbReference type="AlphaFoldDB" id="A0A1I2C132"/>
<evidence type="ECO:0000256" key="2">
    <source>
        <dbReference type="ARBA" id="ARBA00022679"/>
    </source>
</evidence>
<dbReference type="PANTHER" id="PTHR42811">
    <property type="entry name" value="SERINE ACETYLTRANSFERASE"/>
    <property type="match status" value="1"/>
</dbReference>
<dbReference type="SUPFAM" id="SSF51161">
    <property type="entry name" value="Trimeric LpxA-like enzymes"/>
    <property type="match status" value="1"/>
</dbReference>
<evidence type="ECO:0000256" key="4">
    <source>
        <dbReference type="SAM" id="MobiDB-lite"/>
    </source>
</evidence>
<evidence type="ECO:0000313" key="5">
    <source>
        <dbReference type="EMBL" id="SFE62071.1"/>
    </source>
</evidence>
<dbReference type="STRING" id="54.SAMN02745121_04902"/>
<protein>
    <submittedName>
        <fullName evidence="5">Serine O-acetyltransferase</fullName>
    </submittedName>
</protein>
<dbReference type="OrthoDB" id="9801456at2"/>
<dbReference type="InterPro" id="IPR045304">
    <property type="entry name" value="LbH_SAT"/>
</dbReference>
<dbReference type="InterPro" id="IPR011004">
    <property type="entry name" value="Trimer_LpxA-like_sf"/>
</dbReference>
<accession>A0A1I2C132</accession>
<dbReference type="InterPro" id="IPR053376">
    <property type="entry name" value="Serine_acetyltransferase"/>
</dbReference>
<keyword evidence="3" id="KW-0012">Acyltransferase</keyword>
<feature type="region of interest" description="Disordered" evidence="4">
    <location>
        <begin position="310"/>
        <end position="338"/>
    </location>
</feature>
<organism evidence="5 6">
    <name type="scientific">Nannocystis exedens</name>
    <dbReference type="NCBI Taxonomy" id="54"/>
    <lineage>
        <taxon>Bacteria</taxon>
        <taxon>Pseudomonadati</taxon>
        <taxon>Myxococcota</taxon>
        <taxon>Polyangia</taxon>
        <taxon>Nannocystales</taxon>
        <taxon>Nannocystaceae</taxon>
        <taxon>Nannocystis</taxon>
    </lineage>
</organism>
<name>A0A1I2C132_9BACT</name>
<dbReference type="InterPro" id="IPR042122">
    <property type="entry name" value="Ser_AcTrfase_N_sf"/>
</dbReference>
<proteinExistence type="predicted"/>
<dbReference type="NCBIfam" id="NF041874">
    <property type="entry name" value="EPS_EpsC"/>
    <property type="match status" value="1"/>
</dbReference>